<dbReference type="EMBL" id="ML119741">
    <property type="protein sequence ID" value="RPA76602.1"/>
    <property type="molecule type" value="Genomic_DNA"/>
</dbReference>
<dbReference type="AlphaFoldDB" id="A0A3N4HS03"/>
<organism evidence="1 2">
    <name type="scientific">Ascobolus immersus RN42</name>
    <dbReference type="NCBI Taxonomy" id="1160509"/>
    <lineage>
        <taxon>Eukaryota</taxon>
        <taxon>Fungi</taxon>
        <taxon>Dikarya</taxon>
        <taxon>Ascomycota</taxon>
        <taxon>Pezizomycotina</taxon>
        <taxon>Pezizomycetes</taxon>
        <taxon>Pezizales</taxon>
        <taxon>Ascobolaceae</taxon>
        <taxon>Ascobolus</taxon>
    </lineage>
</organism>
<name>A0A3N4HS03_ASCIM</name>
<evidence type="ECO:0000313" key="2">
    <source>
        <dbReference type="Proteomes" id="UP000275078"/>
    </source>
</evidence>
<accession>A0A3N4HS03</accession>
<reference evidence="1 2" key="1">
    <citation type="journal article" date="2018" name="Nat. Ecol. Evol.">
        <title>Pezizomycetes genomes reveal the molecular basis of ectomycorrhizal truffle lifestyle.</title>
        <authorList>
            <person name="Murat C."/>
            <person name="Payen T."/>
            <person name="Noel B."/>
            <person name="Kuo A."/>
            <person name="Morin E."/>
            <person name="Chen J."/>
            <person name="Kohler A."/>
            <person name="Krizsan K."/>
            <person name="Balestrini R."/>
            <person name="Da Silva C."/>
            <person name="Montanini B."/>
            <person name="Hainaut M."/>
            <person name="Levati E."/>
            <person name="Barry K.W."/>
            <person name="Belfiori B."/>
            <person name="Cichocki N."/>
            <person name="Clum A."/>
            <person name="Dockter R.B."/>
            <person name="Fauchery L."/>
            <person name="Guy J."/>
            <person name="Iotti M."/>
            <person name="Le Tacon F."/>
            <person name="Lindquist E.A."/>
            <person name="Lipzen A."/>
            <person name="Malagnac F."/>
            <person name="Mello A."/>
            <person name="Molinier V."/>
            <person name="Miyauchi S."/>
            <person name="Poulain J."/>
            <person name="Riccioni C."/>
            <person name="Rubini A."/>
            <person name="Sitrit Y."/>
            <person name="Splivallo R."/>
            <person name="Traeger S."/>
            <person name="Wang M."/>
            <person name="Zifcakova L."/>
            <person name="Wipf D."/>
            <person name="Zambonelli A."/>
            <person name="Paolocci F."/>
            <person name="Nowrousian M."/>
            <person name="Ottonello S."/>
            <person name="Baldrian P."/>
            <person name="Spatafora J.W."/>
            <person name="Henrissat B."/>
            <person name="Nagy L.G."/>
            <person name="Aury J.M."/>
            <person name="Wincker P."/>
            <person name="Grigoriev I.V."/>
            <person name="Bonfante P."/>
            <person name="Martin F.M."/>
        </authorList>
    </citation>
    <scope>NUCLEOTIDE SEQUENCE [LARGE SCALE GENOMIC DNA]</scope>
    <source>
        <strain evidence="1 2">RN42</strain>
    </source>
</reference>
<dbReference type="Gene3D" id="2.120.10.80">
    <property type="entry name" value="Kelch-type beta propeller"/>
    <property type="match status" value="1"/>
</dbReference>
<evidence type="ECO:0008006" key="3">
    <source>
        <dbReference type="Google" id="ProtNLM"/>
    </source>
</evidence>
<dbReference type="SUPFAM" id="SSF117281">
    <property type="entry name" value="Kelch motif"/>
    <property type="match status" value="1"/>
</dbReference>
<dbReference type="InterPro" id="IPR015915">
    <property type="entry name" value="Kelch-typ_b-propeller"/>
</dbReference>
<gene>
    <name evidence="1" type="ORF">BJ508DRAFT_364942</name>
</gene>
<proteinExistence type="predicted"/>
<evidence type="ECO:0000313" key="1">
    <source>
        <dbReference type="EMBL" id="RPA76602.1"/>
    </source>
</evidence>
<protein>
    <recommendedName>
        <fullName evidence="3">Galactose oxidase</fullName>
    </recommendedName>
</protein>
<dbReference type="Proteomes" id="UP000275078">
    <property type="component" value="Unassembled WGS sequence"/>
</dbReference>
<sequence length="298" mass="32704">MPSPIHSSKAEFSGPTIARTEARLLDMVDDFQLQMCRCTTIARRIRSISSIPIRRLTPVVMQRELEGEDGVLRAEHGAGVAAPEQNLGFYVGGSAWNETDNTMLKSSKVHSWNRMLIYDFGRNEFKSKELLNKDVGRAGASTVYVKDIGKNGILVLLGGYEIPQSTDSGVLKQGKMVGYDELEIHDTKSETWSKQMIVGEIPPSRIDGPPMNKTSHNIFKTGGMTGVILGSKPTSETHILSLPSLNLFEPMAFAEPIVDIDIGSELDLDLVILKYEVADALDIRFTTTSAPIHGAQSK</sequence>
<keyword evidence="2" id="KW-1185">Reference proteome</keyword>